<reference evidence="3" key="2">
    <citation type="journal article" date="2007" name="PLoS Biol.">
        <title>Survey sequencing and comparative analysis of the elephant shark (Callorhinchus milii) genome.</title>
        <authorList>
            <person name="Venkatesh B."/>
            <person name="Kirkness E.F."/>
            <person name="Loh Y.H."/>
            <person name="Halpern A.L."/>
            <person name="Lee A.P."/>
            <person name="Johnson J."/>
            <person name="Dandona N."/>
            <person name="Viswanathan L.D."/>
            <person name="Tay A."/>
            <person name="Venter J.C."/>
            <person name="Strausberg R.L."/>
            <person name="Brenner S."/>
        </authorList>
    </citation>
    <scope>NUCLEOTIDE SEQUENCE [LARGE SCALE GENOMIC DNA]</scope>
</reference>
<keyword evidence="3" id="KW-1185">Reference proteome</keyword>
<organism evidence="2 3">
    <name type="scientific">Callorhinchus milii</name>
    <name type="common">Ghost shark</name>
    <dbReference type="NCBI Taxonomy" id="7868"/>
    <lineage>
        <taxon>Eukaryota</taxon>
        <taxon>Metazoa</taxon>
        <taxon>Chordata</taxon>
        <taxon>Craniata</taxon>
        <taxon>Vertebrata</taxon>
        <taxon>Chondrichthyes</taxon>
        <taxon>Holocephali</taxon>
        <taxon>Chimaeriformes</taxon>
        <taxon>Callorhinchidae</taxon>
        <taxon>Callorhinchus</taxon>
    </lineage>
</organism>
<evidence type="ECO:0000256" key="1">
    <source>
        <dbReference type="SAM" id="SignalP"/>
    </source>
</evidence>
<dbReference type="AlphaFoldDB" id="A0A4W3J607"/>
<accession>A0A4W3J607</accession>
<evidence type="ECO:0000313" key="3">
    <source>
        <dbReference type="Proteomes" id="UP000314986"/>
    </source>
</evidence>
<dbReference type="Ensembl" id="ENSCMIT00000034131.1">
    <property type="protein sequence ID" value="ENSCMIP00000033623.1"/>
    <property type="gene ID" value="ENSCMIG00000014344.1"/>
</dbReference>
<name>A0A4W3J607_CALMI</name>
<evidence type="ECO:0000313" key="2">
    <source>
        <dbReference type="Ensembl" id="ENSCMIP00000033623.1"/>
    </source>
</evidence>
<keyword evidence="1" id="KW-0732">Signal</keyword>
<reference evidence="2" key="5">
    <citation type="submission" date="2025-09" db="UniProtKB">
        <authorList>
            <consortium name="Ensembl"/>
        </authorList>
    </citation>
    <scope>IDENTIFICATION</scope>
</reference>
<reference evidence="3" key="3">
    <citation type="journal article" date="2014" name="Nature">
        <title>Elephant shark genome provides unique insights into gnathostome evolution.</title>
        <authorList>
            <consortium name="International Elephant Shark Genome Sequencing Consortium"/>
            <person name="Venkatesh B."/>
            <person name="Lee A.P."/>
            <person name="Ravi V."/>
            <person name="Maurya A.K."/>
            <person name="Lian M.M."/>
            <person name="Swann J.B."/>
            <person name="Ohta Y."/>
            <person name="Flajnik M.F."/>
            <person name="Sutoh Y."/>
            <person name="Kasahara M."/>
            <person name="Hoon S."/>
            <person name="Gangu V."/>
            <person name="Roy S.W."/>
            <person name="Irimia M."/>
            <person name="Korzh V."/>
            <person name="Kondrychyn I."/>
            <person name="Lim Z.W."/>
            <person name="Tay B.H."/>
            <person name="Tohari S."/>
            <person name="Kong K.W."/>
            <person name="Ho S."/>
            <person name="Lorente-Galdos B."/>
            <person name="Quilez J."/>
            <person name="Marques-Bonet T."/>
            <person name="Raney B.J."/>
            <person name="Ingham P.W."/>
            <person name="Tay A."/>
            <person name="Hillier L.W."/>
            <person name="Minx P."/>
            <person name="Boehm T."/>
            <person name="Wilson R.K."/>
            <person name="Brenner S."/>
            <person name="Warren W.C."/>
        </authorList>
    </citation>
    <scope>NUCLEOTIDE SEQUENCE [LARGE SCALE GENOMIC DNA]</scope>
</reference>
<dbReference type="Proteomes" id="UP000314986">
    <property type="component" value="Unassembled WGS sequence"/>
</dbReference>
<feature type="signal peptide" evidence="1">
    <location>
        <begin position="1"/>
        <end position="22"/>
    </location>
</feature>
<sequence length="277" mass="31200">MQRPILLCVAVLLLCLGQDLWAMPTTGGTGAGRESLPSEDEDVIRGFLSGRLEMDVPEESVTNKRMGRRETVMGIRHSHCTRLSQPWLAVTATNAFLANSVSYKVMVTTASTEPPWKVFPLWHLMMFMKRFYGCCKHGYGCRKIKGYQGRLMGHKQNNVEFFLRPEYLKLNVVRAQLHLEIANPDKVTVEADVRARLQGLSVSKNTRNFMWHKRESSELAVDVMFLFKMMKEVHAEQGGGNTEFILILKCSEEGGPVSCGEHGVSVLRAPFMAIGYT</sequence>
<reference evidence="3" key="1">
    <citation type="journal article" date="2006" name="Science">
        <title>Ancient noncoding elements conserved in the human genome.</title>
        <authorList>
            <person name="Venkatesh B."/>
            <person name="Kirkness E.F."/>
            <person name="Loh Y.H."/>
            <person name="Halpern A.L."/>
            <person name="Lee A.P."/>
            <person name="Johnson J."/>
            <person name="Dandona N."/>
            <person name="Viswanathan L.D."/>
            <person name="Tay A."/>
            <person name="Venter J.C."/>
            <person name="Strausberg R.L."/>
            <person name="Brenner S."/>
        </authorList>
    </citation>
    <scope>NUCLEOTIDE SEQUENCE [LARGE SCALE GENOMIC DNA]</scope>
</reference>
<proteinExistence type="predicted"/>
<dbReference type="GeneTree" id="ENSGT01150000288765"/>
<feature type="chain" id="PRO_5021417762" evidence="1">
    <location>
        <begin position="23"/>
        <end position="277"/>
    </location>
</feature>
<reference evidence="2" key="4">
    <citation type="submission" date="2025-08" db="UniProtKB">
        <authorList>
            <consortium name="Ensembl"/>
        </authorList>
    </citation>
    <scope>IDENTIFICATION</scope>
</reference>
<dbReference type="OMA" id="IRRVYRC"/>
<protein>
    <submittedName>
        <fullName evidence="2">Uncharacterized LOC103184012</fullName>
    </submittedName>
</protein>
<dbReference type="InParanoid" id="A0A4W3J607"/>